<proteinExistence type="predicted"/>
<evidence type="ECO:0000313" key="3">
    <source>
        <dbReference type="Proteomes" id="UP001497382"/>
    </source>
</evidence>
<dbReference type="Proteomes" id="UP001497382">
    <property type="component" value="Unassembled WGS sequence"/>
</dbReference>
<feature type="transmembrane region" description="Helical" evidence="1">
    <location>
        <begin position="27"/>
        <end position="48"/>
    </location>
</feature>
<reference evidence="2 3" key="1">
    <citation type="submission" date="2024-04" db="EMBL/GenBank/DDBJ databases">
        <authorList>
            <person name="Rising A."/>
            <person name="Reimegard J."/>
            <person name="Sonavane S."/>
            <person name="Akerstrom W."/>
            <person name="Nylinder S."/>
            <person name="Hedman E."/>
            <person name="Kallberg Y."/>
        </authorList>
    </citation>
    <scope>NUCLEOTIDE SEQUENCE [LARGE SCALE GENOMIC DNA]</scope>
</reference>
<keyword evidence="3" id="KW-1185">Reference proteome</keyword>
<accession>A0AAV2BTD2</accession>
<dbReference type="AlphaFoldDB" id="A0AAV2BTD2"/>
<comment type="caution">
    <text evidence="2">The sequence shown here is derived from an EMBL/GenBank/DDBJ whole genome shotgun (WGS) entry which is preliminary data.</text>
</comment>
<sequence>MVKNIMYENLLRDSTKPQLRGRGVKNIYYIFSQLLTFFFCFIDNHPLYQ</sequence>
<evidence type="ECO:0000256" key="1">
    <source>
        <dbReference type="SAM" id="Phobius"/>
    </source>
</evidence>
<keyword evidence="1" id="KW-0812">Transmembrane</keyword>
<protein>
    <submittedName>
        <fullName evidence="2">Uncharacterized protein</fullName>
    </submittedName>
</protein>
<keyword evidence="1" id="KW-1133">Transmembrane helix</keyword>
<organism evidence="2 3">
    <name type="scientific">Larinioides sclopetarius</name>
    <dbReference type="NCBI Taxonomy" id="280406"/>
    <lineage>
        <taxon>Eukaryota</taxon>
        <taxon>Metazoa</taxon>
        <taxon>Ecdysozoa</taxon>
        <taxon>Arthropoda</taxon>
        <taxon>Chelicerata</taxon>
        <taxon>Arachnida</taxon>
        <taxon>Araneae</taxon>
        <taxon>Araneomorphae</taxon>
        <taxon>Entelegynae</taxon>
        <taxon>Araneoidea</taxon>
        <taxon>Araneidae</taxon>
        <taxon>Larinioides</taxon>
    </lineage>
</organism>
<dbReference type="EMBL" id="CAXIEN010000506">
    <property type="protein sequence ID" value="CAL1299558.1"/>
    <property type="molecule type" value="Genomic_DNA"/>
</dbReference>
<feature type="non-terminal residue" evidence="2">
    <location>
        <position position="49"/>
    </location>
</feature>
<evidence type="ECO:0000313" key="2">
    <source>
        <dbReference type="EMBL" id="CAL1299558.1"/>
    </source>
</evidence>
<keyword evidence="1" id="KW-0472">Membrane</keyword>
<gene>
    <name evidence="2" type="ORF">LARSCL_LOCUS21420</name>
</gene>
<name>A0AAV2BTD2_9ARAC</name>